<dbReference type="InterPro" id="IPR009061">
    <property type="entry name" value="DNA-bd_dom_put_sf"/>
</dbReference>
<feature type="compositionally biased region" description="Low complexity" evidence="1">
    <location>
        <begin position="235"/>
        <end position="268"/>
    </location>
</feature>
<dbReference type="AlphaFoldDB" id="B8DQF8"/>
<dbReference type="EMBL" id="CP001197">
    <property type="protein sequence ID" value="ACL09077.1"/>
    <property type="molecule type" value="Genomic_DNA"/>
</dbReference>
<dbReference type="OrthoDB" id="5448756at2"/>
<dbReference type="Gene3D" id="1.10.1660.10">
    <property type="match status" value="1"/>
</dbReference>
<feature type="compositionally biased region" description="Low complexity" evidence="1">
    <location>
        <begin position="205"/>
        <end position="228"/>
    </location>
</feature>
<feature type="region of interest" description="Disordered" evidence="1">
    <location>
        <begin position="193"/>
        <end position="285"/>
    </location>
</feature>
<reference evidence="3" key="1">
    <citation type="submission" date="2008-10" db="EMBL/GenBank/DDBJ databases">
        <title>Complete sequence of Desulfovibrio vulgaris str. 'Miyazaki F'.</title>
        <authorList>
            <person name="Lucas S."/>
            <person name="Copeland A."/>
            <person name="Lapidus A."/>
            <person name="Glavina del Rio T."/>
            <person name="Dalin E."/>
            <person name="Tice H."/>
            <person name="Bruce D."/>
            <person name="Goodwin L."/>
            <person name="Pitluck S."/>
            <person name="Sims D."/>
            <person name="Brettin T."/>
            <person name="Detter J.C."/>
            <person name="Han C."/>
            <person name="Larimer F."/>
            <person name="Land M."/>
            <person name="Hauser L."/>
            <person name="Kyrpides N."/>
            <person name="Mikhailova N."/>
            <person name="Hazen T.C."/>
            <person name="Richardson P."/>
        </authorList>
    </citation>
    <scope>NUCLEOTIDE SEQUENCE</scope>
    <source>
        <strain evidence="3">Miyazaki F</strain>
    </source>
</reference>
<dbReference type="HOGENOM" id="CLU_830866_0_0_7"/>
<accession>B8DQF8</accession>
<evidence type="ECO:0000256" key="1">
    <source>
        <dbReference type="SAM" id="MobiDB-lite"/>
    </source>
</evidence>
<feature type="region of interest" description="Disordered" evidence="1">
    <location>
        <begin position="83"/>
        <end position="106"/>
    </location>
</feature>
<sequence length="402" mass="41914">MTEGNLTHRDLARLLGVSETTVKSYRRKFPDCIPVASQGKPIRFTAEAAAVSLRIRDLFEMGMSVEEVRARLAAEFAWIAPEAPSGGDRDDAESAEPAAPPQPARVELPQDFTLAVSNLAKSMVGLTQQQNAILKRVQHIETLITALAPASGDGGAPGSTGLQGRPAWLDEAQALAARFESLLGVVVGSEGGDTGHPAPVGTPRAASAAPASSAPVTPEPTVTSTVTSGDKATDSAPEAEAAAPAPSGQSAPSGGRVVPFPGGMAAPAPDAPTPPDAAFPAPQDPPRHLLALPLVVQSPQGEFLGVAGRARGRFCINDLKAMLAFAFQPPDNYVLRSEPTEDGGWWLTLEQPQAEAPYDVVLLVDESVTPRGNQVAVVRRYVANGVESHPTEIYGFLRAVQG</sequence>
<feature type="domain" description="HTH merR-type" evidence="2">
    <location>
        <begin position="7"/>
        <end position="74"/>
    </location>
</feature>
<proteinExistence type="predicted"/>
<dbReference type="Pfam" id="PF13411">
    <property type="entry name" value="MerR_1"/>
    <property type="match status" value="1"/>
</dbReference>
<dbReference type="SUPFAM" id="SSF46955">
    <property type="entry name" value="Putative DNA-binding domain"/>
    <property type="match status" value="1"/>
</dbReference>
<organism evidence="3">
    <name type="scientific">Nitratidesulfovibrio vulgaris (strain DSM 19637 / Miyazaki F)</name>
    <name type="common">Desulfovibrio vulgaris</name>
    <dbReference type="NCBI Taxonomy" id="883"/>
    <lineage>
        <taxon>Bacteria</taxon>
        <taxon>Pseudomonadati</taxon>
        <taxon>Thermodesulfobacteriota</taxon>
        <taxon>Desulfovibrionia</taxon>
        <taxon>Desulfovibrionales</taxon>
        <taxon>Desulfovibrionaceae</taxon>
        <taxon>Nitratidesulfovibrio</taxon>
    </lineage>
</organism>
<dbReference type="GO" id="GO:0003677">
    <property type="term" value="F:DNA binding"/>
    <property type="evidence" value="ECO:0007669"/>
    <property type="project" value="InterPro"/>
</dbReference>
<evidence type="ECO:0000313" key="3">
    <source>
        <dbReference type="EMBL" id="ACL09077.1"/>
    </source>
</evidence>
<dbReference type="KEGG" id="dvm:DvMF_2134"/>
<evidence type="ECO:0000259" key="2">
    <source>
        <dbReference type="Pfam" id="PF13411"/>
    </source>
</evidence>
<protein>
    <submittedName>
        <fullName evidence="3">MerR family transcriptional regulator</fullName>
    </submittedName>
</protein>
<dbReference type="STRING" id="883.DvMF_2134"/>
<dbReference type="InterPro" id="IPR000551">
    <property type="entry name" value="MerR-type_HTH_dom"/>
</dbReference>
<dbReference type="GO" id="GO:0006355">
    <property type="term" value="P:regulation of DNA-templated transcription"/>
    <property type="evidence" value="ECO:0007669"/>
    <property type="project" value="InterPro"/>
</dbReference>
<gene>
    <name evidence="3" type="ordered locus">DvMF_2134</name>
</gene>
<dbReference type="eggNOG" id="COG0789">
    <property type="taxonomic scope" value="Bacteria"/>
</dbReference>
<name>B8DQF8_NITV9</name>